<dbReference type="HAMAP" id="MF_00605">
    <property type="entry name" value="TrmD"/>
    <property type="match status" value="1"/>
</dbReference>
<dbReference type="Gene3D" id="3.40.1280.10">
    <property type="match status" value="1"/>
</dbReference>
<dbReference type="CDD" id="cd18080">
    <property type="entry name" value="TrmD-like"/>
    <property type="match status" value="1"/>
</dbReference>
<feature type="domain" description="tRNA methyltransferase TRMD/TRM10-type" evidence="17">
    <location>
        <begin position="5"/>
        <end position="223"/>
    </location>
</feature>
<dbReference type="InterPro" id="IPR016009">
    <property type="entry name" value="tRNA_MeTrfase_TRMD/TRM10"/>
</dbReference>
<dbReference type="Proteomes" id="UP000831120">
    <property type="component" value="Chromosome"/>
</dbReference>
<dbReference type="PIRSF" id="PIRSF000386">
    <property type="entry name" value="tRNA_mtase"/>
    <property type="match status" value="1"/>
</dbReference>
<keyword evidence="10 15" id="KW-0949">S-adenosyl-L-methionine</keyword>
<protein>
    <recommendedName>
        <fullName evidence="6 15">tRNA (guanine-N(1)-)-methyltransferase</fullName>
        <ecNumber evidence="5 15">2.1.1.228</ecNumber>
    </recommendedName>
    <alternativeName>
        <fullName evidence="12 15">M1G-methyltransferase</fullName>
    </alternativeName>
    <alternativeName>
        <fullName evidence="13 15">tRNA [GM37] methyltransferase</fullName>
    </alternativeName>
</protein>
<evidence type="ECO:0000256" key="12">
    <source>
        <dbReference type="ARBA" id="ARBA00029736"/>
    </source>
</evidence>
<keyword evidence="8 15" id="KW-0489">Methyltransferase</keyword>
<evidence type="ECO:0000256" key="16">
    <source>
        <dbReference type="RuleBase" id="RU003464"/>
    </source>
</evidence>
<dbReference type="InterPro" id="IPR002649">
    <property type="entry name" value="tRNA_m1G_MeTrfase_TrmD"/>
</dbReference>
<evidence type="ECO:0000256" key="9">
    <source>
        <dbReference type="ARBA" id="ARBA00022679"/>
    </source>
</evidence>
<name>A0ABM7XIR6_THEBO</name>
<dbReference type="PANTHER" id="PTHR46417">
    <property type="entry name" value="TRNA (GUANINE-N(1)-)-METHYLTRANSFERASE"/>
    <property type="match status" value="1"/>
</dbReference>
<evidence type="ECO:0000259" key="17">
    <source>
        <dbReference type="Pfam" id="PF01746"/>
    </source>
</evidence>
<evidence type="ECO:0000256" key="10">
    <source>
        <dbReference type="ARBA" id="ARBA00022691"/>
    </source>
</evidence>
<sequence>MISVRYTLITLFPGLLAPWLEESLIGKARARGLLSVEVVDLRAFGLGRHRSVDDTPYGGGAGMVIRPDVAVAAIQSVLPADEVILLTPAGEPFTQEVAEELALKSHLVLLSGRYEGFDARVEAFVTRTLSIGDYVLMGGEVAALAVLEATARLLPGVIGDPESHREDSFVRGLLDFPQYTRPPEFRGLRVPEVLLSGHHQEVERWRRREALKRTLLLRPELLRQARLGALEAAWLAELDREE</sequence>
<evidence type="ECO:0000256" key="15">
    <source>
        <dbReference type="HAMAP-Rule" id="MF_00605"/>
    </source>
</evidence>
<dbReference type="PANTHER" id="PTHR46417:SF1">
    <property type="entry name" value="TRNA (GUANINE-N(1)-)-METHYLTRANSFERASE"/>
    <property type="match status" value="1"/>
</dbReference>
<evidence type="ECO:0000256" key="5">
    <source>
        <dbReference type="ARBA" id="ARBA00012807"/>
    </source>
</evidence>
<dbReference type="InterPro" id="IPR029026">
    <property type="entry name" value="tRNA_m1G_MTases_N"/>
</dbReference>
<gene>
    <name evidence="15 18" type="primary">trmD</name>
    <name evidence="18" type="ORF">TbrSNM41_08960</name>
</gene>
<dbReference type="EMBL" id="AP025593">
    <property type="protein sequence ID" value="BDG16162.1"/>
    <property type="molecule type" value="Genomic_DNA"/>
</dbReference>
<comment type="similarity">
    <text evidence="3 15 16">Belongs to the RNA methyltransferase TrmD family.</text>
</comment>
<keyword evidence="11 15" id="KW-0819">tRNA processing</keyword>
<feature type="binding site" evidence="15">
    <location>
        <begin position="131"/>
        <end position="136"/>
    </location>
    <ligand>
        <name>S-adenosyl-L-methionine</name>
        <dbReference type="ChEBI" id="CHEBI:59789"/>
    </ligand>
</feature>
<dbReference type="InterPro" id="IPR023148">
    <property type="entry name" value="tRNA_m1G_MeTrfase_C_sf"/>
</dbReference>
<evidence type="ECO:0000256" key="2">
    <source>
        <dbReference type="ARBA" id="ARBA00004496"/>
    </source>
</evidence>
<evidence type="ECO:0000256" key="3">
    <source>
        <dbReference type="ARBA" id="ARBA00007630"/>
    </source>
</evidence>
<keyword evidence="19" id="KW-1185">Reference proteome</keyword>
<reference evidence="18 19" key="1">
    <citation type="journal article" date="2022" name="Microbiol. Resour. Announc.">
        <title>Complete Genome Sequences of Thermus Strains Isolated from Senami Hot Spring in Japan.</title>
        <authorList>
            <person name="Miyazaki K."/>
        </authorList>
    </citation>
    <scope>NUCLEOTIDE SEQUENCE [LARGE SCALE GENOMIC DNA]</scope>
    <source>
        <strain evidence="18 19">SNM4-1</strain>
    </source>
</reference>
<evidence type="ECO:0000256" key="6">
    <source>
        <dbReference type="ARBA" id="ARBA00014679"/>
    </source>
</evidence>
<dbReference type="InterPro" id="IPR029028">
    <property type="entry name" value="Alpha/beta_knot_MTases"/>
</dbReference>
<comment type="function">
    <text evidence="1 15 16">Specifically methylates guanosine-37 in various tRNAs.</text>
</comment>
<keyword evidence="7 15" id="KW-0963">Cytoplasm</keyword>
<evidence type="ECO:0000256" key="13">
    <source>
        <dbReference type="ARBA" id="ARBA00033392"/>
    </source>
</evidence>
<dbReference type="NCBIfam" id="TIGR00088">
    <property type="entry name" value="trmD"/>
    <property type="match status" value="1"/>
</dbReference>
<evidence type="ECO:0000256" key="8">
    <source>
        <dbReference type="ARBA" id="ARBA00022603"/>
    </source>
</evidence>
<evidence type="ECO:0000256" key="11">
    <source>
        <dbReference type="ARBA" id="ARBA00022694"/>
    </source>
</evidence>
<dbReference type="Gene3D" id="1.10.1270.20">
    <property type="entry name" value="tRNA(m1g37)methyltransferase, domain 2"/>
    <property type="match status" value="1"/>
</dbReference>
<evidence type="ECO:0000256" key="4">
    <source>
        <dbReference type="ARBA" id="ARBA00011738"/>
    </source>
</evidence>
<evidence type="ECO:0000256" key="1">
    <source>
        <dbReference type="ARBA" id="ARBA00002634"/>
    </source>
</evidence>
<comment type="subunit">
    <text evidence="4 15 16">Homodimer.</text>
</comment>
<dbReference type="SUPFAM" id="SSF75217">
    <property type="entry name" value="alpha/beta knot"/>
    <property type="match status" value="1"/>
</dbReference>
<proteinExistence type="inferred from homology"/>
<feature type="binding site" evidence="15">
    <location>
        <position position="112"/>
    </location>
    <ligand>
        <name>S-adenosyl-L-methionine</name>
        <dbReference type="ChEBI" id="CHEBI:59789"/>
    </ligand>
</feature>
<evidence type="ECO:0000313" key="18">
    <source>
        <dbReference type="EMBL" id="BDG16162.1"/>
    </source>
</evidence>
<accession>A0ABM7XIR6</accession>
<evidence type="ECO:0000313" key="19">
    <source>
        <dbReference type="Proteomes" id="UP000831120"/>
    </source>
</evidence>
<evidence type="ECO:0000256" key="7">
    <source>
        <dbReference type="ARBA" id="ARBA00022490"/>
    </source>
</evidence>
<comment type="catalytic activity">
    <reaction evidence="14 15 16">
        <text>guanosine(37) in tRNA + S-adenosyl-L-methionine = N(1)-methylguanosine(37) in tRNA + S-adenosyl-L-homocysteine + H(+)</text>
        <dbReference type="Rhea" id="RHEA:36899"/>
        <dbReference type="Rhea" id="RHEA-COMP:10145"/>
        <dbReference type="Rhea" id="RHEA-COMP:10147"/>
        <dbReference type="ChEBI" id="CHEBI:15378"/>
        <dbReference type="ChEBI" id="CHEBI:57856"/>
        <dbReference type="ChEBI" id="CHEBI:59789"/>
        <dbReference type="ChEBI" id="CHEBI:73542"/>
        <dbReference type="ChEBI" id="CHEBI:74269"/>
        <dbReference type="EC" id="2.1.1.228"/>
    </reaction>
</comment>
<evidence type="ECO:0000256" key="14">
    <source>
        <dbReference type="ARBA" id="ARBA00047783"/>
    </source>
</evidence>
<dbReference type="Pfam" id="PF01746">
    <property type="entry name" value="tRNA_m1G_MT"/>
    <property type="match status" value="1"/>
</dbReference>
<dbReference type="EC" id="2.1.1.228" evidence="5 15"/>
<keyword evidence="9 15" id="KW-0808">Transferase</keyword>
<comment type="subcellular location">
    <subcellularLocation>
        <location evidence="2 15 16">Cytoplasm</location>
    </subcellularLocation>
</comment>
<dbReference type="NCBIfam" id="NF000648">
    <property type="entry name" value="PRK00026.1"/>
    <property type="match status" value="1"/>
</dbReference>
<organism evidence="18 19">
    <name type="scientific">Thermus brockianus</name>
    <dbReference type="NCBI Taxonomy" id="56956"/>
    <lineage>
        <taxon>Bacteria</taxon>
        <taxon>Thermotogati</taxon>
        <taxon>Deinococcota</taxon>
        <taxon>Deinococci</taxon>
        <taxon>Thermales</taxon>
        <taxon>Thermaceae</taxon>
        <taxon>Thermus</taxon>
    </lineage>
</organism>